<gene>
    <name evidence="2" type="ORF">EDD28_2448</name>
    <name evidence="1" type="ORF">EDD28_3454</name>
</gene>
<dbReference type="RefSeq" id="WP_123739820.1">
    <property type="nucleotide sequence ID" value="NZ_RKHQ01000001.1"/>
</dbReference>
<keyword evidence="3" id="KW-1185">Reference proteome</keyword>
<proteinExistence type="predicted"/>
<dbReference type="EMBL" id="RKHQ01000002">
    <property type="protein sequence ID" value="ROR94024.1"/>
    <property type="molecule type" value="Genomic_DNA"/>
</dbReference>
<dbReference type="Proteomes" id="UP000275356">
    <property type="component" value="Unassembled WGS sequence"/>
</dbReference>
<organism evidence="1 3">
    <name type="scientific">Salana multivorans</name>
    <dbReference type="NCBI Taxonomy" id="120377"/>
    <lineage>
        <taxon>Bacteria</taxon>
        <taxon>Bacillati</taxon>
        <taxon>Actinomycetota</taxon>
        <taxon>Actinomycetes</taxon>
        <taxon>Micrococcales</taxon>
        <taxon>Beutenbergiaceae</taxon>
        <taxon>Salana</taxon>
    </lineage>
</organism>
<evidence type="ECO:0000313" key="1">
    <source>
        <dbReference type="EMBL" id="ROR94024.1"/>
    </source>
</evidence>
<comment type="caution">
    <text evidence="1">The sequence shown here is derived from an EMBL/GenBank/DDBJ whole genome shotgun (WGS) entry which is preliminary data.</text>
</comment>
<dbReference type="EMBL" id="RKHQ01000001">
    <property type="protein sequence ID" value="ROR97839.1"/>
    <property type="molecule type" value="Genomic_DNA"/>
</dbReference>
<sequence>MTSPIVTRVQGGEYSTVVLSDGSVETCFFHDDGSSRVVARDFPERVQDIASRHVRADREGRP</sequence>
<protein>
    <submittedName>
        <fullName evidence="1">Uncharacterized protein</fullName>
    </submittedName>
</protein>
<evidence type="ECO:0000313" key="2">
    <source>
        <dbReference type="EMBL" id="ROR97839.1"/>
    </source>
</evidence>
<reference evidence="1 3" key="1">
    <citation type="submission" date="2018-11" db="EMBL/GenBank/DDBJ databases">
        <title>Sequencing the genomes of 1000 actinobacteria strains.</title>
        <authorList>
            <person name="Klenk H.-P."/>
        </authorList>
    </citation>
    <scope>NUCLEOTIDE SEQUENCE [LARGE SCALE GENOMIC DNA]</scope>
    <source>
        <strain evidence="1 3">DSM 13521</strain>
    </source>
</reference>
<accession>A0A3N2D3F3</accession>
<evidence type="ECO:0000313" key="3">
    <source>
        <dbReference type="Proteomes" id="UP000275356"/>
    </source>
</evidence>
<name>A0A3N2D3F3_9MICO</name>
<dbReference type="AlphaFoldDB" id="A0A3N2D3F3"/>